<comment type="similarity">
    <text evidence="2">Belongs to the NOP16 family.</text>
</comment>
<evidence type="ECO:0000256" key="2">
    <source>
        <dbReference type="ARBA" id="ARBA00008479"/>
    </source>
</evidence>
<dbReference type="InterPro" id="IPR019002">
    <property type="entry name" value="Ribosome_biogenesis_Nop16"/>
</dbReference>
<feature type="region of interest" description="Disordered" evidence="5">
    <location>
        <begin position="48"/>
        <end position="67"/>
    </location>
</feature>
<gene>
    <name evidence="6" type="primary">106088972</name>
</gene>
<dbReference type="STRING" id="35570.A0A1I8NWJ0"/>
<dbReference type="Pfam" id="PF09420">
    <property type="entry name" value="Nop16"/>
    <property type="match status" value="1"/>
</dbReference>
<name>A0A1I8NWJ0_STOCA</name>
<dbReference type="Proteomes" id="UP000095300">
    <property type="component" value="Unassembled WGS sequence"/>
</dbReference>
<evidence type="ECO:0000256" key="4">
    <source>
        <dbReference type="ARBA" id="ARBA00023242"/>
    </source>
</evidence>
<dbReference type="GO" id="GO:0005730">
    <property type="term" value="C:nucleolus"/>
    <property type="evidence" value="ECO:0007669"/>
    <property type="project" value="UniProtKB-SubCell"/>
</dbReference>
<dbReference type="VEuPathDB" id="VectorBase:SCAU002640"/>
<dbReference type="PANTHER" id="PTHR13243:SF1">
    <property type="entry name" value="NUCLEOLAR PROTEIN 16"/>
    <property type="match status" value="1"/>
</dbReference>
<dbReference type="EnsemblMetazoa" id="SCAU002640-RA">
    <property type="protein sequence ID" value="SCAU002640-PA"/>
    <property type="gene ID" value="SCAU002640"/>
</dbReference>
<evidence type="ECO:0000256" key="5">
    <source>
        <dbReference type="SAM" id="MobiDB-lite"/>
    </source>
</evidence>
<dbReference type="AlphaFoldDB" id="A0A1I8NWJ0"/>
<evidence type="ECO:0000313" key="7">
    <source>
        <dbReference type="Proteomes" id="UP000095300"/>
    </source>
</evidence>
<accession>A0A1I8NWJ0</accession>
<evidence type="ECO:0000256" key="1">
    <source>
        <dbReference type="ARBA" id="ARBA00004604"/>
    </source>
</evidence>
<organism evidence="6 7">
    <name type="scientific">Stomoxys calcitrans</name>
    <name type="common">Stable fly</name>
    <name type="synonym">Conops calcitrans</name>
    <dbReference type="NCBI Taxonomy" id="35570"/>
    <lineage>
        <taxon>Eukaryota</taxon>
        <taxon>Metazoa</taxon>
        <taxon>Ecdysozoa</taxon>
        <taxon>Arthropoda</taxon>
        <taxon>Hexapoda</taxon>
        <taxon>Insecta</taxon>
        <taxon>Pterygota</taxon>
        <taxon>Neoptera</taxon>
        <taxon>Endopterygota</taxon>
        <taxon>Diptera</taxon>
        <taxon>Brachycera</taxon>
        <taxon>Muscomorpha</taxon>
        <taxon>Muscoidea</taxon>
        <taxon>Muscidae</taxon>
        <taxon>Stomoxys</taxon>
    </lineage>
</organism>
<dbReference type="OrthoDB" id="285729at2759"/>
<reference evidence="6" key="1">
    <citation type="submission" date="2020-05" db="UniProtKB">
        <authorList>
            <consortium name="EnsemblMetazoa"/>
        </authorList>
    </citation>
    <scope>IDENTIFICATION</scope>
    <source>
        <strain evidence="6">USDA</strain>
    </source>
</reference>
<dbReference type="KEGG" id="scac:106088972"/>
<dbReference type="PANTHER" id="PTHR13243">
    <property type="entry name" value="HSPC111 PROTEIN-RELATED"/>
    <property type="match status" value="1"/>
</dbReference>
<sequence>MKIRRNHRQKRYRYNVNRKTLNKTRSSTGKIKDPAFKKLWEETKKPGTNFREMGLSSNPNKTVPIPNFKSDRLKMTKIVNGFVEEEISDQDTKPTPKRGHIVNEMEEMAKQRGDSKLRLPKGIVNHLTYFLDKYQFNYKAMVTDRRNHDQWTWKQFRMKIKQFMNIPEQFNTYLEKKNLPVNKKLDWPEYDSDSEWK</sequence>
<comment type="subcellular location">
    <subcellularLocation>
        <location evidence="1">Nucleus</location>
        <location evidence="1">Nucleolus</location>
    </subcellularLocation>
</comment>
<keyword evidence="4" id="KW-0539">Nucleus</keyword>
<protein>
    <recommendedName>
        <fullName evidence="3">Nucleolar protein 16</fullName>
    </recommendedName>
</protein>
<evidence type="ECO:0000313" key="6">
    <source>
        <dbReference type="EnsemblMetazoa" id="SCAU002640-PA"/>
    </source>
</evidence>
<evidence type="ECO:0000256" key="3">
    <source>
        <dbReference type="ARBA" id="ARBA00015522"/>
    </source>
</evidence>
<keyword evidence="7" id="KW-1185">Reference proteome</keyword>
<dbReference type="GO" id="GO:0042273">
    <property type="term" value="P:ribosomal large subunit biogenesis"/>
    <property type="evidence" value="ECO:0007669"/>
    <property type="project" value="TreeGrafter"/>
</dbReference>
<proteinExistence type="inferred from homology"/>